<dbReference type="AlphaFoldDB" id="A0A8S1A9Q0"/>
<name>A0A8S1A9Q0_ARCPL</name>
<feature type="region of interest" description="Disordered" evidence="1">
    <location>
        <begin position="533"/>
        <end position="627"/>
    </location>
</feature>
<evidence type="ECO:0000313" key="3">
    <source>
        <dbReference type="EMBL" id="CAB3243979.1"/>
    </source>
</evidence>
<proteinExistence type="predicted"/>
<feature type="compositionally biased region" description="Polar residues" evidence="1">
    <location>
        <begin position="402"/>
        <end position="412"/>
    </location>
</feature>
<keyword evidence="2" id="KW-0732">Signal</keyword>
<feature type="chain" id="PRO_5035825322" evidence="2">
    <location>
        <begin position="21"/>
        <end position="1011"/>
    </location>
</feature>
<comment type="caution">
    <text evidence="3">The sequence shown here is derived from an EMBL/GenBank/DDBJ whole genome shotgun (WGS) entry which is preliminary data.</text>
</comment>
<feature type="compositionally biased region" description="Low complexity" evidence="1">
    <location>
        <begin position="613"/>
        <end position="624"/>
    </location>
</feature>
<feature type="compositionally biased region" description="Polar residues" evidence="1">
    <location>
        <begin position="673"/>
        <end position="683"/>
    </location>
</feature>
<evidence type="ECO:0000256" key="2">
    <source>
        <dbReference type="SAM" id="SignalP"/>
    </source>
</evidence>
<feature type="compositionally biased region" description="Low complexity" evidence="1">
    <location>
        <begin position="564"/>
        <end position="575"/>
    </location>
</feature>
<feature type="compositionally biased region" description="Polar residues" evidence="1">
    <location>
        <begin position="533"/>
        <end position="546"/>
    </location>
</feature>
<feature type="compositionally biased region" description="Polar residues" evidence="1">
    <location>
        <begin position="822"/>
        <end position="834"/>
    </location>
</feature>
<dbReference type="OrthoDB" id="35799at2759"/>
<feature type="region of interest" description="Disordered" evidence="1">
    <location>
        <begin position="749"/>
        <end position="771"/>
    </location>
</feature>
<protein>
    <submittedName>
        <fullName evidence="3">Uncharacterized protein</fullName>
    </submittedName>
</protein>
<feature type="region of interest" description="Disordered" evidence="1">
    <location>
        <begin position="673"/>
        <end position="703"/>
    </location>
</feature>
<feature type="region of interest" description="Disordered" evidence="1">
    <location>
        <begin position="402"/>
        <end position="427"/>
    </location>
</feature>
<sequence>MRSKVILFCALLFGSKFVAPIPFDEELGQQRAFQSNSWQENVNTAEQYHGSDFTRAHSVNAMTNSAQQFPTGQEFETNRRRQHGKNYDNYFLHSVNVAPEGTNEQRKDDFVSRIDSFPIRNQHHPIRVDNQFKQQNWQSHNGFENQTMGAIDNIPTAHESPLSVQKQYHNSGQVMQSPPVNRQQYQADNSYPKDLYYHPVPQKSGNIRYVAHNRPSTETRAGPVHYESYHEAHEHNTDIAKSGRNAYVEKVPASSRPHNSYDFENHNQPASKALNEPGSYIFPPESNDNKNIHVASVNTGFNNFYKRYMRHPIITPPPRYPPINFGHNVQPLYTYRHTESPIIHSQPHNHVRDAYRPEVPLGAVLDESGSTKYIRKPIVEKEPNNYAPLNTHNVSPVIQNDSAPSKTASNDNVFLKPTNDEGASDTTADHKKTNIFYNFTDENPNENVYDFQDGENVKEYFLGKIKKNFVIIYANGTVEYVNHLNTGDDPDYIVVHNDKPLVPSPHVTSNSLPGSQQSISKILDTLPDKTNYFDSSVTSNENNYNKQPLHVDDAYNSPLASQPLNENLNSNSSSSTVFDDNPSPGSLDNYNPLLGPLTSHSNNYNRDSEAYENRNSPYNSNQNNGVSRWPSKLLTHISPTGTHTSTTPASDDAMIQEFLDSLSIETNKDLLSDSNYYSPQDKTASNHDSKYPSGHGHTTIPSSQLHTMISPGIFKSTTSALDNLEIQEHQDSHFLITDTSSILPPREYEESLQDTTTQTSSNSDLDNNPNSTPVDEIITISPIEFVTDNVKDGSSPIPADKEPLEIESVYATEELSNSDNVLTSYDTTTSQPTNLDDLHNTDSIDDVLTQVTNSVEIEKNSNESGNEDTSASSDDTLFVSITRQNSGDTDLITVENDADGQNYFNTDQTNSDEASPTKNLKLDLPNALVLMNGTTDKDYLNQLLSSDSKVTLFIFQMPCQDESIVEKSKETTIYPNGTCIELLTETRWKNKNDPSPVITTMKKIYDSGKCN</sequence>
<feature type="compositionally biased region" description="Low complexity" evidence="1">
    <location>
        <begin position="753"/>
        <end position="771"/>
    </location>
</feature>
<reference evidence="3 4" key="1">
    <citation type="submission" date="2020-04" db="EMBL/GenBank/DDBJ databases">
        <authorList>
            <person name="Wallbank WR R."/>
            <person name="Pardo Diaz C."/>
            <person name="Kozak K."/>
            <person name="Martin S."/>
            <person name="Jiggins C."/>
            <person name="Moest M."/>
            <person name="Warren A I."/>
            <person name="Byers J.R.P. K."/>
            <person name="Montejo-Kovacevich G."/>
            <person name="Yen C E."/>
        </authorList>
    </citation>
    <scope>NUCLEOTIDE SEQUENCE [LARGE SCALE GENOMIC DNA]</scope>
</reference>
<organism evidence="3 4">
    <name type="scientific">Arctia plantaginis</name>
    <name type="common">Wood tiger moth</name>
    <name type="synonym">Phalaena plantaginis</name>
    <dbReference type="NCBI Taxonomy" id="874455"/>
    <lineage>
        <taxon>Eukaryota</taxon>
        <taxon>Metazoa</taxon>
        <taxon>Ecdysozoa</taxon>
        <taxon>Arthropoda</taxon>
        <taxon>Hexapoda</taxon>
        <taxon>Insecta</taxon>
        <taxon>Pterygota</taxon>
        <taxon>Neoptera</taxon>
        <taxon>Endopterygota</taxon>
        <taxon>Lepidoptera</taxon>
        <taxon>Glossata</taxon>
        <taxon>Ditrysia</taxon>
        <taxon>Noctuoidea</taxon>
        <taxon>Erebidae</taxon>
        <taxon>Arctiinae</taxon>
        <taxon>Arctia</taxon>
    </lineage>
</organism>
<dbReference type="Proteomes" id="UP000494256">
    <property type="component" value="Unassembled WGS sequence"/>
</dbReference>
<evidence type="ECO:0000256" key="1">
    <source>
        <dbReference type="SAM" id="MobiDB-lite"/>
    </source>
</evidence>
<dbReference type="EMBL" id="CADEBD010000314">
    <property type="protein sequence ID" value="CAB3243979.1"/>
    <property type="molecule type" value="Genomic_DNA"/>
</dbReference>
<gene>
    <name evidence="3" type="ORF">APLA_LOCUS10614</name>
</gene>
<feature type="signal peptide" evidence="2">
    <location>
        <begin position="1"/>
        <end position="20"/>
    </location>
</feature>
<feature type="region of interest" description="Disordered" evidence="1">
    <location>
        <begin position="822"/>
        <end position="841"/>
    </location>
</feature>
<accession>A0A8S1A9Q0</accession>
<evidence type="ECO:0000313" key="4">
    <source>
        <dbReference type="Proteomes" id="UP000494256"/>
    </source>
</evidence>